<dbReference type="OrthoDB" id="3027474at2759"/>
<reference evidence="2" key="1">
    <citation type="submission" date="2014-04" db="EMBL/GenBank/DDBJ databases">
        <title>Evolutionary Origins and Diversification of the Mycorrhizal Mutualists.</title>
        <authorList>
            <consortium name="DOE Joint Genome Institute"/>
            <consortium name="Mycorrhizal Genomics Consortium"/>
            <person name="Kohler A."/>
            <person name="Kuo A."/>
            <person name="Nagy L.G."/>
            <person name="Floudas D."/>
            <person name="Copeland A."/>
            <person name="Barry K.W."/>
            <person name="Cichocki N."/>
            <person name="Veneault-Fourrey C."/>
            <person name="LaButti K."/>
            <person name="Lindquist E.A."/>
            <person name="Lipzen A."/>
            <person name="Lundell T."/>
            <person name="Morin E."/>
            <person name="Murat C."/>
            <person name="Riley R."/>
            <person name="Ohm R."/>
            <person name="Sun H."/>
            <person name="Tunlid A."/>
            <person name="Henrissat B."/>
            <person name="Grigoriev I.V."/>
            <person name="Hibbett D.S."/>
            <person name="Martin F."/>
        </authorList>
    </citation>
    <scope>NUCLEOTIDE SEQUENCE [LARGE SCALE GENOMIC DNA]</scope>
    <source>
        <strain evidence="2">FD-334 SS-4</strain>
    </source>
</reference>
<proteinExistence type="predicted"/>
<dbReference type="EMBL" id="KN817634">
    <property type="protein sequence ID" value="KJA15826.1"/>
    <property type="molecule type" value="Genomic_DNA"/>
</dbReference>
<gene>
    <name evidence="1" type="ORF">HYPSUDRAFT_148640</name>
</gene>
<evidence type="ECO:0000313" key="1">
    <source>
        <dbReference type="EMBL" id="KJA15826.1"/>
    </source>
</evidence>
<keyword evidence="2" id="KW-1185">Reference proteome</keyword>
<dbReference type="OMA" id="ENTWVLL"/>
<organism evidence="1 2">
    <name type="scientific">Hypholoma sublateritium (strain FD-334 SS-4)</name>
    <dbReference type="NCBI Taxonomy" id="945553"/>
    <lineage>
        <taxon>Eukaryota</taxon>
        <taxon>Fungi</taxon>
        <taxon>Dikarya</taxon>
        <taxon>Basidiomycota</taxon>
        <taxon>Agaricomycotina</taxon>
        <taxon>Agaricomycetes</taxon>
        <taxon>Agaricomycetidae</taxon>
        <taxon>Agaricales</taxon>
        <taxon>Agaricineae</taxon>
        <taxon>Strophariaceae</taxon>
        <taxon>Hypholoma</taxon>
    </lineage>
</organism>
<feature type="non-terminal residue" evidence="1">
    <location>
        <position position="1"/>
    </location>
</feature>
<protein>
    <submittedName>
        <fullName evidence="1">Uncharacterized protein</fullName>
    </submittedName>
</protein>
<name>A0A0D2NGM5_HYPSF</name>
<sequence>YASCVDILSICQSLKADLEAVLNPQTGYAPCIRQKCMDQCVSPTKFRGPASSSDEELEGLRLEENTWVLLQVVSPYILSGSFQSNSCTD</sequence>
<evidence type="ECO:0000313" key="2">
    <source>
        <dbReference type="Proteomes" id="UP000054270"/>
    </source>
</evidence>
<dbReference type="AlphaFoldDB" id="A0A0D2NGM5"/>
<dbReference type="Proteomes" id="UP000054270">
    <property type="component" value="Unassembled WGS sequence"/>
</dbReference>
<dbReference type="STRING" id="945553.A0A0D2NGM5"/>
<accession>A0A0D2NGM5</accession>